<feature type="transmembrane region" description="Helical" evidence="1">
    <location>
        <begin position="327"/>
        <end position="346"/>
    </location>
</feature>
<keyword evidence="3" id="KW-1185">Reference proteome</keyword>
<feature type="transmembrane region" description="Helical" evidence="1">
    <location>
        <begin position="227"/>
        <end position="243"/>
    </location>
</feature>
<evidence type="ECO:0008006" key="4">
    <source>
        <dbReference type="Google" id="ProtNLM"/>
    </source>
</evidence>
<evidence type="ECO:0000313" key="3">
    <source>
        <dbReference type="Proteomes" id="UP000439903"/>
    </source>
</evidence>
<evidence type="ECO:0000313" key="2">
    <source>
        <dbReference type="EMBL" id="KAF0526862.1"/>
    </source>
</evidence>
<reference evidence="2 3" key="1">
    <citation type="journal article" date="2019" name="Environ. Microbiol.">
        <title>At the nexus of three kingdoms: the genome of the mycorrhizal fungus Gigaspora margarita provides insights into plant, endobacterial and fungal interactions.</title>
        <authorList>
            <person name="Venice F."/>
            <person name="Ghignone S."/>
            <person name="Salvioli di Fossalunga A."/>
            <person name="Amselem J."/>
            <person name="Novero M."/>
            <person name="Xianan X."/>
            <person name="Sedzielewska Toro K."/>
            <person name="Morin E."/>
            <person name="Lipzen A."/>
            <person name="Grigoriev I.V."/>
            <person name="Henrissat B."/>
            <person name="Martin F.M."/>
            <person name="Bonfante P."/>
        </authorList>
    </citation>
    <scope>NUCLEOTIDE SEQUENCE [LARGE SCALE GENOMIC DNA]</scope>
    <source>
        <strain evidence="2 3">BEG34</strain>
    </source>
</reference>
<feature type="transmembrane region" description="Helical" evidence="1">
    <location>
        <begin position="358"/>
        <end position="383"/>
    </location>
</feature>
<accession>A0A8H4ARY9</accession>
<gene>
    <name evidence="2" type="ORF">F8M41_013977</name>
</gene>
<keyword evidence="1" id="KW-1133">Transmembrane helix</keyword>
<keyword evidence="1" id="KW-0472">Membrane</keyword>
<dbReference type="EMBL" id="WTPW01000285">
    <property type="protein sequence ID" value="KAF0526862.1"/>
    <property type="molecule type" value="Genomic_DNA"/>
</dbReference>
<evidence type="ECO:0000256" key="1">
    <source>
        <dbReference type="SAM" id="Phobius"/>
    </source>
</evidence>
<organism evidence="2 3">
    <name type="scientific">Gigaspora margarita</name>
    <dbReference type="NCBI Taxonomy" id="4874"/>
    <lineage>
        <taxon>Eukaryota</taxon>
        <taxon>Fungi</taxon>
        <taxon>Fungi incertae sedis</taxon>
        <taxon>Mucoromycota</taxon>
        <taxon>Glomeromycotina</taxon>
        <taxon>Glomeromycetes</taxon>
        <taxon>Diversisporales</taxon>
        <taxon>Gigasporaceae</taxon>
        <taxon>Gigaspora</taxon>
    </lineage>
</organism>
<keyword evidence="1" id="KW-0812">Transmembrane</keyword>
<name>A0A8H4ARY9_GIGMA</name>
<dbReference type="AlphaFoldDB" id="A0A8H4ARY9"/>
<dbReference type="Proteomes" id="UP000439903">
    <property type="component" value="Unassembled WGS sequence"/>
</dbReference>
<comment type="caution">
    <text evidence="2">The sequence shown here is derived from an EMBL/GenBank/DDBJ whole genome shotgun (WGS) entry which is preliminary data.</text>
</comment>
<sequence>MTQVYSDKPIEYSGKLCKWIVENYYDEELHCVKLNARLESGDEISGDWFFLNADIFENPETSKIILIYRWRDKFKLEATGTVEIAKQFIIRNLTSFNENLNYDSEILPPPTFIIDTEMINNEKYVVSSNGPLNINKLTLMLYGKDLLHELIQMKAIQIALSMVELGKYNKNLRTIETFLSKTNIKTIRLIIPLLGFATYPENYSIKNYFYLNVSTIPKDEISWNDQVIFLVLTVIFGFIHLIFEVRQFIYKPIPYIASPWNWNYDFSFCPFFASIIRPTSKYSYNQPSYTDNVNNPWNLVLTYHFILPNGIVSKSSLVETPNDNTNLFSLFSTSILSIYFMLTVDISSVSSWVLNNNWTLAILLVIFSFFTRIYLMNLFILLLGNAIDDKNNDESFLQLRGEIISKIELFWMLPHQRRKKNWFPEILYY</sequence>
<dbReference type="OrthoDB" id="2352140at2759"/>
<proteinExistence type="predicted"/>
<protein>
    <recommendedName>
        <fullName evidence="4">Ion transport domain-containing protein</fullName>
    </recommendedName>
</protein>